<dbReference type="STRING" id="342668.A0A1B8GW22"/>
<evidence type="ECO:0000256" key="4">
    <source>
        <dbReference type="ARBA" id="ARBA00022676"/>
    </source>
</evidence>
<evidence type="ECO:0000256" key="2">
    <source>
        <dbReference type="ARBA" id="ARBA00004589"/>
    </source>
</evidence>
<name>A0A1B8GW22_9PEZI</name>
<evidence type="ECO:0000256" key="13">
    <source>
        <dbReference type="ARBA" id="ARBA00038074"/>
    </source>
</evidence>
<dbReference type="PANTHER" id="PTHR10963">
    <property type="entry name" value="GLYCOSYL HYDROLASE-RELATED"/>
    <property type="match status" value="1"/>
</dbReference>
<comment type="catalytic activity">
    <reaction evidence="1">
        <text>Random endo-hydrolysis of N-acetyl-beta-D-glucosaminide (1-&gt;4)-beta-linkages in chitin and chitodextrins.</text>
        <dbReference type="EC" id="3.2.1.14"/>
    </reaction>
</comment>
<keyword evidence="12" id="KW-0961">Cell wall biogenesis/degradation</keyword>
<dbReference type="InterPro" id="IPR000757">
    <property type="entry name" value="Beta-glucanase-like"/>
</dbReference>
<dbReference type="Gene3D" id="2.60.120.200">
    <property type="match status" value="1"/>
</dbReference>
<comment type="subcellular location">
    <subcellularLocation>
        <location evidence="2">Membrane</location>
        <topology evidence="2">Lipid-anchor</topology>
        <topology evidence="2">GPI-anchor</topology>
    </subcellularLocation>
</comment>
<keyword evidence="10" id="KW-0449">Lipoprotein</keyword>
<feature type="domain" description="GH16" evidence="19">
    <location>
        <begin position="23"/>
        <end position="273"/>
    </location>
</feature>
<accession>A0A1B8GW22</accession>
<dbReference type="SUPFAM" id="SSF49899">
    <property type="entry name" value="Concanavalin A-like lectins/glucanases"/>
    <property type="match status" value="1"/>
</dbReference>
<evidence type="ECO:0000256" key="12">
    <source>
        <dbReference type="ARBA" id="ARBA00023316"/>
    </source>
</evidence>
<dbReference type="Proteomes" id="UP000091956">
    <property type="component" value="Unassembled WGS sequence"/>
</dbReference>
<keyword evidence="7 15" id="KW-0378">Hydrolase</keyword>
<evidence type="ECO:0000256" key="14">
    <source>
        <dbReference type="ARBA" id="ARBA00093308"/>
    </source>
</evidence>
<evidence type="ECO:0000259" key="19">
    <source>
        <dbReference type="PROSITE" id="PS51762"/>
    </source>
</evidence>
<evidence type="ECO:0000313" key="21">
    <source>
        <dbReference type="Proteomes" id="UP000091956"/>
    </source>
</evidence>
<proteinExistence type="inferred from homology"/>
<keyword evidence="6 18" id="KW-0732">Signal</keyword>
<dbReference type="GeneID" id="28835121"/>
<dbReference type="GO" id="GO:0008843">
    <property type="term" value="F:endochitinase activity"/>
    <property type="evidence" value="ECO:0007669"/>
    <property type="project" value="UniProtKB-EC"/>
</dbReference>
<feature type="active site" description="Nucleophile" evidence="16">
    <location>
        <position position="159"/>
    </location>
</feature>
<dbReference type="GO" id="GO:0005975">
    <property type="term" value="P:carbohydrate metabolic process"/>
    <property type="evidence" value="ECO:0007669"/>
    <property type="project" value="InterPro"/>
</dbReference>
<feature type="signal peptide" evidence="18">
    <location>
        <begin position="1"/>
        <end position="19"/>
    </location>
</feature>
<evidence type="ECO:0000256" key="7">
    <source>
        <dbReference type="ARBA" id="ARBA00022801"/>
    </source>
</evidence>
<dbReference type="Pfam" id="PF00722">
    <property type="entry name" value="Glyco_hydro_16"/>
    <property type="match status" value="1"/>
</dbReference>
<dbReference type="PROSITE" id="PS51762">
    <property type="entry name" value="GH16_2"/>
    <property type="match status" value="1"/>
</dbReference>
<evidence type="ECO:0000256" key="18">
    <source>
        <dbReference type="SAM" id="SignalP"/>
    </source>
</evidence>
<evidence type="ECO:0000256" key="15">
    <source>
        <dbReference type="PIRNR" id="PIRNR037299"/>
    </source>
</evidence>
<dbReference type="GO" id="GO:0016757">
    <property type="term" value="F:glycosyltransferase activity"/>
    <property type="evidence" value="ECO:0007669"/>
    <property type="project" value="UniProtKB-KW"/>
</dbReference>
<evidence type="ECO:0000256" key="3">
    <source>
        <dbReference type="ARBA" id="ARBA00022622"/>
    </source>
</evidence>
<keyword evidence="8 15" id="KW-0472">Membrane</keyword>
<feature type="region of interest" description="Disordered" evidence="17">
    <location>
        <begin position="344"/>
        <end position="417"/>
    </location>
</feature>
<reference evidence="21" key="2">
    <citation type="journal article" date="2018" name="Nat. Commun.">
        <title>Extreme sensitivity to ultraviolet light in the fungal pathogen causing white-nose syndrome of bats.</title>
        <authorList>
            <person name="Palmer J.M."/>
            <person name="Drees K.P."/>
            <person name="Foster J.T."/>
            <person name="Lindner D.L."/>
        </authorList>
    </citation>
    <scope>NUCLEOTIDE SEQUENCE [LARGE SCALE GENOMIC DNA]</scope>
    <source>
        <strain evidence="21">UAMH 10579</strain>
    </source>
</reference>
<reference evidence="20 21" key="1">
    <citation type="submission" date="2016-03" db="EMBL/GenBank/DDBJ databases">
        <title>Comparative genomics of Pseudogymnoascus destructans, the fungus causing white-nose syndrome of bats.</title>
        <authorList>
            <person name="Palmer J.M."/>
            <person name="Drees K.P."/>
            <person name="Foster J.T."/>
            <person name="Lindner D.L."/>
        </authorList>
    </citation>
    <scope>NUCLEOTIDE SEQUENCE [LARGE SCALE GENOMIC DNA]</scope>
    <source>
        <strain evidence="20 21">UAMH 10579</strain>
    </source>
</reference>
<evidence type="ECO:0000256" key="11">
    <source>
        <dbReference type="ARBA" id="ARBA00023295"/>
    </source>
</evidence>
<feature type="active site" description="Proton donor" evidence="16">
    <location>
        <position position="163"/>
    </location>
</feature>
<feature type="compositionally biased region" description="Low complexity" evidence="17">
    <location>
        <begin position="377"/>
        <end position="405"/>
    </location>
</feature>
<dbReference type="RefSeq" id="XP_018133768.1">
    <property type="nucleotide sequence ID" value="XM_018271253.2"/>
</dbReference>
<dbReference type="EC" id="3.2.-.-" evidence="15"/>
<keyword evidence="21" id="KW-1185">Reference proteome</keyword>
<evidence type="ECO:0000256" key="5">
    <source>
        <dbReference type="ARBA" id="ARBA00022679"/>
    </source>
</evidence>
<dbReference type="AlphaFoldDB" id="A0A1B8GW22"/>
<evidence type="ECO:0000256" key="17">
    <source>
        <dbReference type="SAM" id="MobiDB-lite"/>
    </source>
</evidence>
<dbReference type="GO" id="GO:0098552">
    <property type="term" value="C:side of membrane"/>
    <property type="evidence" value="ECO:0007669"/>
    <property type="project" value="UniProtKB-KW"/>
</dbReference>
<organism evidence="20 21">
    <name type="scientific">Pseudogymnoascus verrucosus</name>
    <dbReference type="NCBI Taxonomy" id="342668"/>
    <lineage>
        <taxon>Eukaryota</taxon>
        <taxon>Fungi</taxon>
        <taxon>Dikarya</taxon>
        <taxon>Ascomycota</taxon>
        <taxon>Pezizomycotina</taxon>
        <taxon>Leotiomycetes</taxon>
        <taxon>Thelebolales</taxon>
        <taxon>Thelebolaceae</taxon>
        <taxon>Pseudogymnoascus</taxon>
    </lineage>
</organism>
<protein>
    <recommendedName>
        <fullName evidence="15">Crh-like protein</fullName>
        <ecNumber evidence="15">3.2.-.-</ecNumber>
    </recommendedName>
</protein>
<comment type="function">
    <text evidence="14">Dual chitinase/transglycosylase that plays a role in cell wall architecture. Chitinase and transglycosylase activities are coupled. Required for the polysaccharide cross-linking at the septa and the cell wall. More specifically, transfers chitin to 1,6-beta-glucan in the cell wall.</text>
</comment>
<keyword evidence="5" id="KW-0808">Transferase</keyword>
<feature type="chain" id="PRO_5008609073" description="Crh-like protein" evidence="18">
    <location>
        <begin position="20"/>
        <end position="441"/>
    </location>
</feature>
<dbReference type="GO" id="GO:0009277">
    <property type="term" value="C:fungal-type cell wall"/>
    <property type="evidence" value="ECO:0007669"/>
    <property type="project" value="UniProtKB-ARBA"/>
</dbReference>
<evidence type="ECO:0000256" key="16">
    <source>
        <dbReference type="PIRSR" id="PIRSR037299-1"/>
    </source>
</evidence>
<keyword evidence="4" id="KW-0328">Glycosyltransferase</keyword>
<evidence type="ECO:0000256" key="1">
    <source>
        <dbReference type="ARBA" id="ARBA00000822"/>
    </source>
</evidence>
<dbReference type="OrthoDB" id="4781at2759"/>
<evidence type="ECO:0000256" key="9">
    <source>
        <dbReference type="ARBA" id="ARBA00023180"/>
    </source>
</evidence>
<dbReference type="GO" id="GO:0031505">
    <property type="term" value="P:fungal-type cell wall organization"/>
    <property type="evidence" value="ECO:0007669"/>
    <property type="project" value="TreeGrafter"/>
</dbReference>
<dbReference type="InterPro" id="IPR013320">
    <property type="entry name" value="ConA-like_dom_sf"/>
</dbReference>
<keyword evidence="9" id="KW-0325">Glycoprotein</keyword>
<comment type="similarity">
    <text evidence="13">Belongs to the glycosyl hydrolase 16 family. CRH1 subfamily.</text>
</comment>
<dbReference type="InterPro" id="IPR050546">
    <property type="entry name" value="Glycosyl_Hydrlase_16"/>
</dbReference>
<dbReference type="InterPro" id="IPR017168">
    <property type="entry name" value="CHR-like"/>
</dbReference>
<evidence type="ECO:0000256" key="8">
    <source>
        <dbReference type="ARBA" id="ARBA00023136"/>
    </source>
</evidence>
<evidence type="ECO:0000256" key="6">
    <source>
        <dbReference type="ARBA" id="ARBA00022729"/>
    </source>
</evidence>
<keyword evidence="11" id="KW-0326">Glycosidase</keyword>
<keyword evidence="3" id="KW-0336">GPI-anchor</keyword>
<feature type="compositionally biased region" description="Low complexity" evidence="17">
    <location>
        <begin position="344"/>
        <end position="361"/>
    </location>
</feature>
<gene>
    <name evidence="20" type="ORF">VE01_01735</name>
</gene>
<feature type="compositionally biased region" description="Polar residues" evidence="17">
    <location>
        <begin position="406"/>
        <end position="415"/>
    </location>
</feature>
<evidence type="ECO:0000256" key="10">
    <source>
        <dbReference type="ARBA" id="ARBA00023288"/>
    </source>
</evidence>
<dbReference type="PANTHER" id="PTHR10963:SF22">
    <property type="entry name" value="GLYCOSIDASE CRH2-RELATED"/>
    <property type="match status" value="1"/>
</dbReference>
<evidence type="ECO:0000313" key="20">
    <source>
        <dbReference type="EMBL" id="OBU00036.1"/>
    </source>
</evidence>
<dbReference type="EMBL" id="KV460210">
    <property type="protein sequence ID" value="OBU00036.1"/>
    <property type="molecule type" value="Genomic_DNA"/>
</dbReference>
<sequence>MVRSSLLLAAFAAIATVHAATKCDLDNHCPESQPCCSQYGDCGKGAYCLGGCDPLSSFGLDSCVPAPVCQDKTYTFKDMTGITSKTKYLGDPSKTDWVMDGSAVPYKNSLLLTMAPSTVGTVLATSRYMWYGNVKAKFKTGRGKGVVTAFILLSDVKDEIDYEYVGVDLKTAQTNYYYQGITNYKEGGNISLSDTFNNYHEYEIRWTPDSITWLVDGQVGRTKLRKDTWNATSNQWAFPQTPARVQISIWPGGLASNAQGTIDWAGGVIDWSGPDIQANGYYYAQFESVSVECFNADNAPGTNKKTSYTYNNKAGTNDTVVDGDKPTILKSLLGTGTDMNANYADSGSSSADPSASSGVAVIPGLDGAGPGTDGHPDASGSTTSSGDGQDGSGTAADAADSTETGFSQGLETNPSGAVAGKTWSVVAAVVAGGVVLGMGLL</sequence>
<dbReference type="PIRSF" id="PIRSF037299">
    <property type="entry name" value="Glycosidase_CRH1_prd"/>
    <property type="match status" value="1"/>
</dbReference>
<dbReference type="FunFam" id="2.60.120.200:FF:000159">
    <property type="entry name" value="Glycosidase"/>
    <property type="match status" value="1"/>
</dbReference>